<reference evidence="3" key="1">
    <citation type="submission" date="2018-01" db="EMBL/GenBank/DDBJ databases">
        <title>An insight into the sialome of Amazonian anophelines.</title>
        <authorList>
            <person name="Ribeiro J.M."/>
            <person name="Scarpassa V."/>
            <person name="Calvo E."/>
        </authorList>
    </citation>
    <scope>NUCLEOTIDE SEQUENCE</scope>
    <source>
        <tissue evidence="3">Salivary glands</tissue>
    </source>
</reference>
<dbReference type="EMBL" id="GGFJ01012196">
    <property type="protein sequence ID" value="MBW61337.1"/>
    <property type="molecule type" value="Transcribed_RNA"/>
</dbReference>
<protein>
    <submittedName>
        <fullName evidence="3">Putative secreted protein</fullName>
    </submittedName>
</protein>
<accession>A0A2M4C7N3</accession>
<feature type="chain" id="PRO_5014928175" evidence="2">
    <location>
        <begin position="17"/>
        <end position="114"/>
    </location>
</feature>
<feature type="region of interest" description="Disordered" evidence="1">
    <location>
        <begin position="44"/>
        <end position="89"/>
    </location>
</feature>
<evidence type="ECO:0000256" key="1">
    <source>
        <dbReference type="SAM" id="MobiDB-lite"/>
    </source>
</evidence>
<organism evidence="3">
    <name type="scientific">Anopheles marajoara</name>
    <dbReference type="NCBI Taxonomy" id="58244"/>
    <lineage>
        <taxon>Eukaryota</taxon>
        <taxon>Metazoa</taxon>
        <taxon>Ecdysozoa</taxon>
        <taxon>Arthropoda</taxon>
        <taxon>Hexapoda</taxon>
        <taxon>Insecta</taxon>
        <taxon>Pterygota</taxon>
        <taxon>Neoptera</taxon>
        <taxon>Endopterygota</taxon>
        <taxon>Diptera</taxon>
        <taxon>Nematocera</taxon>
        <taxon>Culicoidea</taxon>
        <taxon>Culicidae</taxon>
        <taxon>Anophelinae</taxon>
        <taxon>Anopheles</taxon>
    </lineage>
</organism>
<dbReference type="AlphaFoldDB" id="A0A2M4C7N3"/>
<feature type="compositionally biased region" description="Basic and acidic residues" evidence="1">
    <location>
        <begin position="63"/>
        <end position="73"/>
    </location>
</feature>
<keyword evidence="2" id="KW-0732">Signal</keyword>
<name>A0A2M4C7N3_9DIPT</name>
<sequence>MLKICVLSYSITTAFTIVPVSAVASRVCCSLSLSITKELRANLGPATPGMKNSRGVSYSDEIDSGRHCSKMSDAKGNGDTSQHGVRSISPIESLQRRAIKLIKFSIKQFGSSNP</sequence>
<evidence type="ECO:0000256" key="2">
    <source>
        <dbReference type="SAM" id="SignalP"/>
    </source>
</evidence>
<proteinExistence type="predicted"/>
<evidence type="ECO:0000313" key="3">
    <source>
        <dbReference type="EMBL" id="MBW61337.1"/>
    </source>
</evidence>
<feature type="signal peptide" evidence="2">
    <location>
        <begin position="1"/>
        <end position="16"/>
    </location>
</feature>